<comment type="similarity">
    <text evidence="2">In the C-terminal section; belongs to the Mrp/NBP35 ATP-binding proteins family.</text>
</comment>
<comment type="caution">
    <text evidence="10">The sequence shown here is derived from an EMBL/GenBank/DDBJ whole genome shotgun (WGS) entry which is preliminary data.</text>
</comment>
<dbReference type="InterPro" id="IPR000808">
    <property type="entry name" value="Mrp-like_CS"/>
</dbReference>
<dbReference type="Gene3D" id="3.40.50.300">
    <property type="entry name" value="P-loop containing nucleotide triphosphate hydrolases"/>
    <property type="match status" value="1"/>
</dbReference>
<keyword evidence="6 8" id="KW-0408">Iron</keyword>
<dbReference type="GO" id="GO:0005524">
    <property type="term" value="F:ATP binding"/>
    <property type="evidence" value="ECO:0007669"/>
    <property type="project" value="UniProtKB-KW"/>
</dbReference>
<dbReference type="HAMAP" id="MF_02040">
    <property type="entry name" value="Mrp_NBP35"/>
    <property type="match status" value="1"/>
</dbReference>
<dbReference type="InterPro" id="IPR034904">
    <property type="entry name" value="FSCA_dom_sf"/>
</dbReference>
<evidence type="ECO:0000256" key="7">
    <source>
        <dbReference type="ARBA" id="ARBA00023014"/>
    </source>
</evidence>
<accession>A0ABS1HJU0</accession>
<comment type="similarity">
    <text evidence="1">In the N-terminal section; belongs to the MIP18 family.</text>
</comment>
<evidence type="ECO:0000256" key="6">
    <source>
        <dbReference type="ARBA" id="ARBA00023004"/>
    </source>
</evidence>
<proteinExistence type="inferred from homology"/>
<keyword evidence="8" id="KW-0378">Hydrolase</keyword>
<dbReference type="EMBL" id="JAENRR010000024">
    <property type="protein sequence ID" value="MBK3517932.1"/>
    <property type="molecule type" value="Genomic_DNA"/>
</dbReference>
<evidence type="ECO:0000259" key="9">
    <source>
        <dbReference type="Pfam" id="PF01883"/>
    </source>
</evidence>
<keyword evidence="3 8" id="KW-0479">Metal-binding</keyword>
<keyword evidence="4 8" id="KW-0547">Nucleotide-binding</keyword>
<dbReference type="InterPro" id="IPR033756">
    <property type="entry name" value="YlxH/NBP35"/>
</dbReference>
<dbReference type="Proteomes" id="UP000605676">
    <property type="component" value="Unassembled WGS sequence"/>
</dbReference>
<comment type="similarity">
    <text evidence="8">Belongs to the Mrp/NBP35 ATP-binding proteins family.</text>
</comment>
<evidence type="ECO:0000313" key="11">
    <source>
        <dbReference type="Proteomes" id="UP000605676"/>
    </source>
</evidence>
<organism evidence="10 11">
    <name type="scientific">Carboxylicivirga marina</name>
    <dbReference type="NCBI Taxonomy" id="2800988"/>
    <lineage>
        <taxon>Bacteria</taxon>
        <taxon>Pseudomonadati</taxon>
        <taxon>Bacteroidota</taxon>
        <taxon>Bacteroidia</taxon>
        <taxon>Marinilabiliales</taxon>
        <taxon>Marinilabiliaceae</taxon>
        <taxon>Carboxylicivirga</taxon>
    </lineage>
</organism>
<dbReference type="Gene3D" id="3.30.300.130">
    <property type="entry name" value="Fe-S cluster assembly (FSCA)"/>
    <property type="match status" value="1"/>
</dbReference>
<dbReference type="InterPro" id="IPR044304">
    <property type="entry name" value="NUBPL-like"/>
</dbReference>
<dbReference type="Pfam" id="PF01883">
    <property type="entry name" value="FeS_assembly_P"/>
    <property type="match status" value="1"/>
</dbReference>
<protein>
    <recommendedName>
        <fullName evidence="8">Iron-sulfur cluster carrier protein</fullName>
    </recommendedName>
</protein>
<evidence type="ECO:0000256" key="3">
    <source>
        <dbReference type="ARBA" id="ARBA00022723"/>
    </source>
</evidence>
<dbReference type="SUPFAM" id="SSF52540">
    <property type="entry name" value="P-loop containing nucleoside triphosphate hydrolases"/>
    <property type="match status" value="1"/>
</dbReference>
<dbReference type="InterPro" id="IPR027417">
    <property type="entry name" value="P-loop_NTPase"/>
</dbReference>
<gene>
    <name evidence="10" type="ORF">JIV24_11365</name>
</gene>
<evidence type="ECO:0000256" key="1">
    <source>
        <dbReference type="ARBA" id="ARBA00007352"/>
    </source>
</evidence>
<evidence type="ECO:0000256" key="5">
    <source>
        <dbReference type="ARBA" id="ARBA00022840"/>
    </source>
</evidence>
<keyword evidence="11" id="KW-1185">Reference proteome</keyword>
<dbReference type="PANTHER" id="PTHR42961:SF2">
    <property type="entry name" value="IRON-SULFUR PROTEIN NUBPL"/>
    <property type="match status" value="1"/>
</dbReference>
<dbReference type="SUPFAM" id="SSF117916">
    <property type="entry name" value="Fe-S cluster assembly (FSCA) domain-like"/>
    <property type="match status" value="1"/>
</dbReference>
<dbReference type="Pfam" id="PF10609">
    <property type="entry name" value="ParA"/>
    <property type="match status" value="1"/>
</dbReference>
<comment type="subunit">
    <text evidence="8">Homodimer.</text>
</comment>
<keyword evidence="7 8" id="KW-0411">Iron-sulfur</keyword>
<dbReference type="InterPro" id="IPR002744">
    <property type="entry name" value="MIP18-like"/>
</dbReference>
<name>A0ABS1HJU0_9BACT</name>
<evidence type="ECO:0000256" key="2">
    <source>
        <dbReference type="ARBA" id="ARBA00008205"/>
    </source>
</evidence>
<evidence type="ECO:0000256" key="8">
    <source>
        <dbReference type="HAMAP-Rule" id="MF_02040"/>
    </source>
</evidence>
<dbReference type="PANTHER" id="PTHR42961">
    <property type="entry name" value="IRON-SULFUR PROTEIN NUBPL"/>
    <property type="match status" value="1"/>
</dbReference>
<keyword evidence="5 8" id="KW-0067">ATP-binding</keyword>
<reference evidence="10 11" key="1">
    <citation type="submission" date="2021-01" db="EMBL/GenBank/DDBJ databases">
        <title>Carboxyliciviraga sp.nov., isolated from coastal sediments.</title>
        <authorList>
            <person name="Lu D."/>
            <person name="Zhang T."/>
        </authorList>
    </citation>
    <scope>NUCLEOTIDE SEQUENCE [LARGE SCALE GENOMIC DNA]</scope>
    <source>
        <strain evidence="10 11">N1Y132</strain>
    </source>
</reference>
<dbReference type="RefSeq" id="WP_200465162.1">
    <property type="nucleotide sequence ID" value="NZ_JAENRR010000024.1"/>
</dbReference>
<feature type="domain" description="MIP18 family-like" evidence="9">
    <location>
        <begin position="8"/>
        <end position="72"/>
    </location>
</feature>
<evidence type="ECO:0000313" key="10">
    <source>
        <dbReference type="EMBL" id="MBK3517932.1"/>
    </source>
</evidence>
<dbReference type="PROSITE" id="PS01215">
    <property type="entry name" value="MRP"/>
    <property type="match status" value="1"/>
</dbReference>
<feature type="binding site" evidence="8">
    <location>
        <begin position="108"/>
        <end position="115"/>
    </location>
    <ligand>
        <name>ATP</name>
        <dbReference type="ChEBI" id="CHEBI:30616"/>
    </ligand>
</feature>
<dbReference type="InterPro" id="IPR019591">
    <property type="entry name" value="Mrp/NBP35_ATP-bd"/>
</dbReference>
<comment type="function">
    <text evidence="8">Binds and transfers iron-sulfur (Fe-S) clusters to target apoproteins. Can hydrolyze ATP.</text>
</comment>
<sequence>MEYYPNLIMDALKHVEHPGKGKDIVSLGMVEDDLRIDGKRISFSLLFDRANDPMVGSLKKACVQAIKTYVDEAAEIEGNIFVKIKPKPKPVEVKALPDVKNVIAVASGKGGVGKSTVTSNLAVALAKAGYSVGLLDADIFGPSVPIMFQTEDARPVLEKIDGKDRILPVEKYGVKMLSIGYFVNPDDALIWRGAMATNAIKQLINDGNWGELDYLLIDLPPGTSDIHLTIVQTISITGAVIVSTPQNVALADAVKGVSMFQSKNIQVPVLGLVENMAWFTPAELPENKYYIFGKDGGSKLANKMGIPMLGQIPLVQSIREGGDAGEPAALNDSSLTGLAFADLAQKVVERVELRNRTMPDTKVVEIKK</sequence>
<evidence type="ECO:0000256" key="4">
    <source>
        <dbReference type="ARBA" id="ARBA00022741"/>
    </source>
</evidence>
<dbReference type="CDD" id="cd02037">
    <property type="entry name" value="Mrp_NBP35"/>
    <property type="match status" value="1"/>
</dbReference>